<dbReference type="Gene3D" id="2.40.30.170">
    <property type="match status" value="1"/>
</dbReference>
<dbReference type="AlphaFoldDB" id="A0A3D8IT63"/>
<dbReference type="OrthoDB" id="9793801at2"/>
<dbReference type="Proteomes" id="UP000256514">
    <property type="component" value="Unassembled WGS sequence"/>
</dbReference>
<dbReference type="Gene3D" id="2.40.50.100">
    <property type="match status" value="1"/>
</dbReference>
<name>A0A3D8IT63_9HELI</name>
<dbReference type="SUPFAM" id="SSF111369">
    <property type="entry name" value="HlyD-like secretion proteins"/>
    <property type="match status" value="1"/>
</dbReference>
<dbReference type="PANTHER" id="PTHR30438">
    <property type="entry name" value="36 KDA ANTIGEN-RELATED"/>
    <property type="match status" value="1"/>
</dbReference>
<dbReference type="EMBL" id="NXLT01000002">
    <property type="protein sequence ID" value="RDU67834.1"/>
    <property type="molecule type" value="Genomic_DNA"/>
</dbReference>
<keyword evidence="1" id="KW-1133">Transmembrane helix</keyword>
<evidence type="ECO:0000256" key="1">
    <source>
        <dbReference type="SAM" id="Phobius"/>
    </source>
</evidence>
<evidence type="ECO:0000313" key="4">
    <source>
        <dbReference type="Proteomes" id="UP000256514"/>
    </source>
</evidence>
<proteinExistence type="predicted"/>
<comment type="caution">
    <text evidence="3">The sequence shown here is derived from an EMBL/GenBank/DDBJ whole genome shotgun (WGS) entry which is preliminary data.</text>
</comment>
<keyword evidence="1" id="KW-0812">Transmembrane</keyword>
<feature type="domain" description="Multidrug resistance protein MdtA-like barrel-sandwich hybrid" evidence="2">
    <location>
        <begin position="47"/>
        <end position="237"/>
    </location>
</feature>
<dbReference type="Pfam" id="PF25917">
    <property type="entry name" value="BSH_RND"/>
    <property type="match status" value="1"/>
</dbReference>
<accession>A0A3D8IT63</accession>
<sequence length="331" mass="37043">MKKQHIVVFVGMCIIVSIVIWLIINFYKAYSPKPQQLQGQIQAREYKVSSKVAGRIESILVKRGDFVKKGDLIFTIESPELQAKLTQAQAGYEAAKALSQEAHKGARIETILSAKDMYNSAKAMRELTENTYKRIDDLYNKGVASLQKRDEAYTAYQNAKYNESTAYQQYKIALDGATQETKEAAKQKEIAAAGQLSEVEAYIQDIQAYAPADGEVFNVLLAEGELSPTGFPVVMLVDTKDVWLRVAVSEEYLKDFQKNSEFSAFIPALQKEIRFKVQYVSVMGDFATWRATSGSKGYDLRSFEIQAVPLQNDVEFAVGMSAIITLPPQTH</sequence>
<reference evidence="3 4" key="1">
    <citation type="submission" date="2018-04" db="EMBL/GenBank/DDBJ databases">
        <title>Novel Campyloabacter and Helicobacter Species and Strains.</title>
        <authorList>
            <person name="Mannion A.J."/>
            <person name="Shen Z."/>
            <person name="Fox J.G."/>
        </authorList>
    </citation>
    <scope>NUCLEOTIDE SEQUENCE [LARGE SCALE GENOMIC DNA]</scope>
    <source>
        <strain evidence="3 4">MIT 12-6600</strain>
    </source>
</reference>
<keyword evidence="4" id="KW-1185">Reference proteome</keyword>
<keyword evidence="1" id="KW-0472">Membrane</keyword>
<evidence type="ECO:0000313" key="3">
    <source>
        <dbReference type="EMBL" id="RDU67834.1"/>
    </source>
</evidence>
<feature type="transmembrane region" description="Helical" evidence="1">
    <location>
        <begin position="6"/>
        <end position="27"/>
    </location>
</feature>
<dbReference type="PANTHER" id="PTHR30438:SF1">
    <property type="entry name" value="36 KDA ANTIGEN"/>
    <property type="match status" value="1"/>
</dbReference>
<dbReference type="RefSeq" id="WP_115570652.1">
    <property type="nucleotide sequence ID" value="NZ_NXLT01000002.1"/>
</dbReference>
<dbReference type="InterPro" id="IPR058625">
    <property type="entry name" value="MdtA-like_BSH"/>
</dbReference>
<protein>
    <recommendedName>
        <fullName evidence="2">Multidrug resistance protein MdtA-like barrel-sandwich hybrid domain-containing protein</fullName>
    </recommendedName>
</protein>
<gene>
    <name evidence="3" type="ORF">CQA54_02595</name>
</gene>
<evidence type="ECO:0000259" key="2">
    <source>
        <dbReference type="Pfam" id="PF25917"/>
    </source>
</evidence>
<organism evidence="3 4">
    <name type="scientific">Helicobacter equorum</name>
    <dbReference type="NCBI Taxonomy" id="361872"/>
    <lineage>
        <taxon>Bacteria</taxon>
        <taxon>Pseudomonadati</taxon>
        <taxon>Campylobacterota</taxon>
        <taxon>Epsilonproteobacteria</taxon>
        <taxon>Campylobacterales</taxon>
        <taxon>Helicobacteraceae</taxon>
        <taxon>Helicobacter</taxon>
    </lineage>
</organism>